<evidence type="ECO:0000313" key="1">
    <source>
        <dbReference type="EMBL" id="AKS46870.1"/>
    </source>
</evidence>
<name>A0A0K0Y7I2_9RHOB</name>
<organism evidence="1 2">
    <name type="scientific">Octadecabacter temperatus</name>
    <dbReference type="NCBI Taxonomy" id="1458307"/>
    <lineage>
        <taxon>Bacteria</taxon>
        <taxon>Pseudomonadati</taxon>
        <taxon>Pseudomonadota</taxon>
        <taxon>Alphaproteobacteria</taxon>
        <taxon>Rhodobacterales</taxon>
        <taxon>Roseobacteraceae</taxon>
        <taxon>Octadecabacter</taxon>
    </lineage>
</organism>
<keyword evidence="2" id="KW-1185">Reference proteome</keyword>
<dbReference type="EMBL" id="CP012160">
    <property type="protein sequence ID" value="AKS46870.1"/>
    <property type="molecule type" value="Genomic_DNA"/>
</dbReference>
<dbReference type="SUPFAM" id="SSF101898">
    <property type="entry name" value="NHL repeat"/>
    <property type="match status" value="1"/>
</dbReference>
<gene>
    <name evidence="1" type="ORF">OSB_23340</name>
</gene>
<dbReference type="AlphaFoldDB" id="A0A0K0Y7I2"/>
<evidence type="ECO:0000313" key="2">
    <source>
        <dbReference type="Proteomes" id="UP000067444"/>
    </source>
</evidence>
<protein>
    <submittedName>
        <fullName evidence="1">Uncharacterized protein</fullName>
    </submittedName>
</protein>
<dbReference type="Proteomes" id="UP000067444">
    <property type="component" value="Chromosome"/>
</dbReference>
<dbReference type="OrthoDB" id="8433035at2"/>
<reference evidence="1 2" key="1">
    <citation type="journal article" date="2015" name="Genome Announc.">
        <title>Closed Genome Sequence of Octadecabacter temperatus SB1, the First Mesophilic Species of the Genus Octadecabacter.</title>
        <authorList>
            <person name="Voget S."/>
            <person name="Billerbeck S."/>
            <person name="Simon M."/>
            <person name="Daniel R."/>
        </authorList>
    </citation>
    <scope>NUCLEOTIDE SEQUENCE [LARGE SCALE GENOMIC DNA]</scope>
    <source>
        <strain evidence="1 2">SB1</strain>
    </source>
</reference>
<dbReference type="STRING" id="1458307.OSB_23340"/>
<accession>A0A0K0Y7I2</accession>
<sequence>MKHHVCTFAATIAATFLSLSPAVSQESDDPSLLQQDVERQVRATREAFLAGTIATTGFAETVDVRPRPTDTLTREMIQLFADAEMYDFIDLDGPSTTLVAGGRIGHTYNAAELDRDYYDAVLARDVGQVFGLAFDNEEKPNLYMTATSVFGLQIVGLDALVDGVPDRLWLGAENSEWMNGQWGGFDQSGPGSIYKLVGETGQVEFFANVALDERDNTGAGLGNIAFDAVHDQLFVSDLETGMVHRFDLDGNDLEQFDHGVDGRPTQDLEGVLFDAATGIDIASDSFEPLDPATWNFATPERRVWGLAVHGARLYYAVADGPAVWSVGIDGETGEFANDPRWELTVSDDHPDLDVSDIVFTPQGAMIMAQRGAWDATKDYTHMVDDTEAEVLRYVYESPEDDPETPSVWFIDPTVLPVGFEDGNRAGLGGVDLGLGYDERGRFDWRNCSGTLWSTGQNLRVNEDLVDALRAGGMFQVDGVQGTPRLYPVKDNTPPWFSYFVDYDGTEVTDDVSGHVGDVEVLGCHGTTGSQTAGGFGSPAEVPPQYELPPETGDPDFWCTSGGANAAICLCALFPNTCFPSDPPEEIAQCATVEAEVTCNIVTGVYELTASVTDISGANLDQTKVEDPAGAIGALPMSTPLPGAFTVDLTGMFPGQTGQLNLCSFNAAERDEGEPFSCCNTTVNFQIPPFQIPGEYCEEGPVQ</sequence>
<dbReference type="RefSeq" id="WP_049835137.1">
    <property type="nucleotide sequence ID" value="NZ_CP012160.1"/>
</dbReference>
<dbReference type="KEGG" id="otm:OSB_23340"/>
<proteinExistence type="predicted"/>